<reference evidence="3 4" key="2">
    <citation type="submission" date="2024-01" db="EMBL/GenBank/DDBJ databases">
        <title>Comparative genomics of Cryptococcus and Kwoniella reveals pathogenesis evolution and contrasting modes of karyotype evolution via chromosome fusion or intercentromeric recombination.</title>
        <authorList>
            <person name="Coelho M.A."/>
            <person name="David-Palma M."/>
            <person name="Shea T."/>
            <person name="Bowers K."/>
            <person name="Mcginley-Smith S."/>
            <person name="Mohammad A.W."/>
            <person name="Gnirke A."/>
            <person name="Yurkov A.M."/>
            <person name="Nowrousian M."/>
            <person name="Sun S."/>
            <person name="Cuomo C.A."/>
            <person name="Heitman J."/>
        </authorList>
    </citation>
    <scope>NUCLEOTIDE SEQUENCE [LARGE SCALE GENOMIC DNA]</scope>
    <source>
        <strain evidence="3 4">IND107</strain>
    </source>
</reference>
<keyword evidence="2" id="KW-1133">Transmembrane helix</keyword>
<sequence length="282" mass="32513">MAPYALYIRDDSSSSNSTDSSSSSVASSSDSNTSSFMDAHGEQVYIALAVIGVLLILIFIWAFCTHRLSFPPFNQKRCSKCGHQIPKSAKLDNDYFENDNDTSKKGGGYLCRKCQEEKEDEDLEELESEGLGKKGLNKSKNAGTEYAERKGRKKNKKMKDWEDEDEDHSYSDEEKQAGTQMERKPTRVKRDDIPLNRSPHDENRKVERTKARTAKDDSGRNDNARSTRRQEEERRPSRQKAKEEQRKPPAMKKREDYDVDNDYSDELDLDKFIPFYALPRLR</sequence>
<organism evidence="3 4">
    <name type="scientific">Cryptococcus tetragattii IND107</name>
    <dbReference type="NCBI Taxonomy" id="1296105"/>
    <lineage>
        <taxon>Eukaryota</taxon>
        <taxon>Fungi</taxon>
        <taxon>Dikarya</taxon>
        <taxon>Basidiomycota</taxon>
        <taxon>Agaricomycotina</taxon>
        <taxon>Tremellomycetes</taxon>
        <taxon>Tremellales</taxon>
        <taxon>Cryptococcaceae</taxon>
        <taxon>Cryptococcus</taxon>
        <taxon>Cryptococcus gattii species complex</taxon>
    </lineage>
</organism>
<keyword evidence="4" id="KW-1185">Reference proteome</keyword>
<keyword evidence="2" id="KW-0812">Transmembrane</keyword>
<dbReference type="EMBL" id="ATAM02000008">
    <property type="protein sequence ID" value="KAL0245824.1"/>
    <property type="molecule type" value="Genomic_DNA"/>
</dbReference>
<keyword evidence="2" id="KW-0472">Membrane</keyword>
<dbReference type="RefSeq" id="XP_066612908.1">
    <property type="nucleotide sequence ID" value="XM_066759421.1"/>
</dbReference>
<proteinExistence type="predicted"/>
<gene>
    <name evidence="3" type="ORF">I308_104960</name>
</gene>
<dbReference type="GeneID" id="91991816"/>
<feature type="region of interest" description="Disordered" evidence="1">
    <location>
        <begin position="122"/>
        <end position="262"/>
    </location>
</feature>
<evidence type="ECO:0000256" key="2">
    <source>
        <dbReference type="SAM" id="Phobius"/>
    </source>
</evidence>
<evidence type="ECO:0000313" key="3">
    <source>
        <dbReference type="EMBL" id="KAL0245824.1"/>
    </source>
</evidence>
<comment type="caution">
    <text evidence="3">The sequence shown here is derived from an EMBL/GenBank/DDBJ whole genome shotgun (WGS) entry which is preliminary data.</text>
</comment>
<feature type="compositionally biased region" description="Basic and acidic residues" evidence="1">
    <location>
        <begin position="168"/>
        <end position="256"/>
    </location>
</feature>
<feature type="region of interest" description="Disordered" evidence="1">
    <location>
        <begin position="9"/>
        <end position="32"/>
    </location>
</feature>
<evidence type="ECO:0000256" key="1">
    <source>
        <dbReference type="SAM" id="MobiDB-lite"/>
    </source>
</evidence>
<accession>A0ABR3BP22</accession>
<feature type="compositionally biased region" description="Low complexity" evidence="1">
    <location>
        <begin position="13"/>
        <end position="32"/>
    </location>
</feature>
<feature type="transmembrane region" description="Helical" evidence="2">
    <location>
        <begin position="44"/>
        <end position="64"/>
    </location>
</feature>
<evidence type="ECO:0000313" key="4">
    <source>
        <dbReference type="Proteomes" id="UP000054399"/>
    </source>
</evidence>
<dbReference type="Proteomes" id="UP000054399">
    <property type="component" value="Unassembled WGS sequence"/>
</dbReference>
<name>A0ABR3BP22_9TREE</name>
<protein>
    <submittedName>
        <fullName evidence="3">Uncharacterized protein</fullName>
    </submittedName>
</protein>
<reference evidence="4" key="1">
    <citation type="submission" date="2015-01" db="EMBL/GenBank/DDBJ databases">
        <title>The Genome Sequence of Cryptococcus gattii MMRL2647.</title>
        <authorList>
            <consortium name="The Broad Institute Genomics Platform"/>
            <person name="Cuomo C."/>
            <person name="Litvintseva A."/>
            <person name="Chen Y."/>
            <person name="Heitman J."/>
            <person name="Sun S."/>
            <person name="Springer D."/>
            <person name="Dromer F."/>
            <person name="Young S."/>
            <person name="Zeng Q."/>
            <person name="Gargeya S."/>
            <person name="Abouelleil A."/>
            <person name="Alvarado L."/>
            <person name="Chapman S.B."/>
            <person name="Gainer-Dewar J."/>
            <person name="Goldberg J."/>
            <person name="Griggs A."/>
            <person name="Gujja S."/>
            <person name="Hansen M."/>
            <person name="Howarth C."/>
            <person name="Imamovic A."/>
            <person name="Larimer J."/>
            <person name="Murphy C."/>
            <person name="Naylor J."/>
            <person name="Pearson M."/>
            <person name="Priest M."/>
            <person name="Roberts A."/>
            <person name="Saif S."/>
            <person name="Shea T."/>
            <person name="Sykes S."/>
            <person name="Wortman J."/>
            <person name="Nusbaum C."/>
            <person name="Birren B."/>
        </authorList>
    </citation>
    <scope>NUCLEOTIDE SEQUENCE [LARGE SCALE GENOMIC DNA]</scope>
    <source>
        <strain evidence="4">IND107</strain>
    </source>
</reference>